<protein>
    <recommendedName>
        <fullName evidence="4">Lipoprotein</fullName>
    </recommendedName>
</protein>
<accession>A0A426RKA9</accession>
<reference evidence="3" key="1">
    <citation type="submission" date="2018-08" db="EMBL/GenBank/DDBJ databases">
        <authorList>
            <person name="Khan S.A."/>
            <person name="J S.E."/>
        </authorList>
    </citation>
    <scope>NUCLEOTIDE SEQUENCE [LARGE SCALE GENOMIC DNA]</scope>
    <source>
        <strain evidence="3">PoM-212</strain>
    </source>
</reference>
<comment type="caution">
    <text evidence="2">The sequence shown here is derived from an EMBL/GenBank/DDBJ whole genome shotgun (WGS) entry which is preliminary data.</text>
</comment>
<evidence type="ECO:0008006" key="4">
    <source>
        <dbReference type="Google" id="ProtNLM"/>
    </source>
</evidence>
<reference evidence="3" key="2">
    <citation type="submission" date="2018-12" db="EMBL/GenBank/DDBJ databases">
        <title>Maribacter lutimaris sp. nov., isolated from marine sediment.</title>
        <authorList>
            <person name="Kim K.K."/>
        </authorList>
    </citation>
    <scope>NUCLEOTIDE SEQUENCE [LARGE SCALE GENOMIC DNA]</scope>
    <source>
        <strain evidence="3">PoM-212</strain>
    </source>
</reference>
<evidence type="ECO:0000313" key="2">
    <source>
        <dbReference type="EMBL" id="RRQ49466.1"/>
    </source>
</evidence>
<feature type="compositionally biased region" description="Basic and acidic residues" evidence="1">
    <location>
        <begin position="29"/>
        <end position="40"/>
    </location>
</feature>
<sequence length="84" mass="9688">MRNPKIIYSLLLAITLSSCWDSFVNTRENKNQETQKKIDSIKMNPDSLRRPLKKQNRPKGNKALDTLKPGIAMVFFPVKEINKS</sequence>
<dbReference type="AlphaFoldDB" id="A0A426RKA9"/>
<keyword evidence="3" id="KW-1185">Reference proteome</keyword>
<dbReference type="Proteomes" id="UP000286990">
    <property type="component" value="Unassembled WGS sequence"/>
</dbReference>
<feature type="compositionally biased region" description="Basic residues" evidence="1">
    <location>
        <begin position="50"/>
        <end position="60"/>
    </location>
</feature>
<evidence type="ECO:0000313" key="3">
    <source>
        <dbReference type="Proteomes" id="UP000286990"/>
    </source>
</evidence>
<dbReference type="EMBL" id="QUSX01000001">
    <property type="protein sequence ID" value="RRQ49466.1"/>
    <property type="molecule type" value="Genomic_DNA"/>
</dbReference>
<evidence type="ECO:0000256" key="1">
    <source>
        <dbReference type="SAM" id="MobiDB-lite"/>
    </source>
</evidence>
<gene>
    <name evidence="2" type="ORF">DZC72_02305</name>
</gene>
<name>A0A426RKA9_9FLAO</name>
<dbReference type="OrthoDB" id="1179257at2"/>
<proteinExistence type="predicted"/>
<feature type="region of interest" description="Disordered" evidence="1">
    <location>
        <begin position="29"/>
        <end position="63"/>
    </location>
</feature>
<dbReference type="PROSITE" id="PS51257">
    <property type="entry name" value="PROKAR_LIPOPROTEIN"/>
    <property type="match status" value="1"/>
</dbReference>
<dbReference type="RefSeq" id="WP_125221286.1">
    <property type="nucleotide sequence ID" value="NZ_QUSX01000001.1"/>
</dbReference>
<organism evidence="2 3">
    <name type="scientific">Maribacter algicola</name>
    <dbReference type="NCBI Taxonomy" id="2498892"/>
    <lineage>
        <taxon>Bacteria</taxon>
        <taxon>Pseudomonadati</taxon>
        <taxon>Bacteroidota</taxon>
        <taxon>Flavobacteriia</taxon>
        <taxon>Flavobacteriales</taxon>
        <taxon>Flavobacteriaceae</taxon>
        <taxon>Maribacter</taxon>
    </lineage>
</organism>